<organism evidence="1 2">
    <name type="scientific">Fibrisoma limi BUZ 3</name>
    <dbReference type="NCBI Taxonomy" id="1185876"/>
    <lineage>
        <taxon>Bacteria</taxon>
        <taxon>Pseudomonadati</taxon>
        <taxon>Bacteroidota</taxon>
        <taxon>Cytophagia</taxon>
        <taxon>Cytophagales</taxon>
        <taxon>Spirosomataceae</taxon>
        <taxon>Fibrisoma</taxon>
    </lineage>
</organism>
<comment type="caution">
    <text evidence="1">The sequence shown here is derived from an EMBL/GenBank/DDBJ whole genome shotgun (WGS) entry which is preliminary data.</text>
</comment>
<evidence type="ECO:0000313" key="2">
    <source>
        <dbReference type="Proteomes" id="UP000009309"/>
    </source>
</evidence>
<sequence>MHRYLPTKVFIPAINFMLRCMTPIFLSGFLALMLSAARSTLQQPPLLIEITNVQPNRGKIVVELYKDKADWLKTPFRKLTLPADKSTKTASFTVPPGQYAVSIYQDKNENGTLDQNFLNIPKEPIGFGNNYRPFGKPKFESSVIRYNPSSKPEAINLFEAL</sequence>
<accession>I2GM56</accession>
<dbReference type="RefSeq" id="WP_009283558.1">
    <property type="nucleotide sequence ID" value="NZ_CAIT01000007.1"/>
</dbReference>
<dbReference type="Pfam" id="PF09912">
    <property type="entry name" value="DUF2141"/>
    <property type="match status" value="1"/>
</dbReference>
<reference evidence="1 2" key="1">
    <citation type="journal article" date="2012" name="J. Bacteriol.">
        <title>Genome Sequence of the Filamentous Bacterium Fibrisoma limi BUZ 3T.</title>
        <authorList>
            <person name="Filippini M."/>
            <person name="Qi W."/>
            <person name="Jaenicke S."/>
            <person name="Goesmann A."/>
            <person name="Smits T.H."/>
            <person name="Bagheri H.C."/>
        </authorList>
    </citation>
    <scope>NUCLEOTIDE SEQUENCE [LARGE SCALE GENOMIC DNA]</scope>
    <source>
        <strain evidence="2">BUZ 3T</strain>
    </source>
</reference>
<dbReference type="OrthoDB" id="9788332at2"/>
<evidence type="ECO:0008006" key="3">
    <source>
        <dbReference type="Google" id="ProtNLM"/>
    </source>
</evidence>
<protein>
    <recommendedName>
        <fullName evidence="3">DUF2141 domain-containing protein</fullName>
    </recommendedName>
</protein>
<dbReference type="InterPro" id="IPR018673">
    <property type="entry name" value="DUF2141"/>
</dbReference>
<keyword evidence="2" id="KW-1185">Reference proteome</keyword>
<gene>
    <name evidence="1" type="ORF">BN8_04210</name>
</gene>
<proteinExistence type="predicted"/>
<dbReference type="eggNOG" id="COG4704">
    <property type="taxonomic scope" value="Bacteria"/>
</dbReference>
<dbReference type="Proteomes" id="UP000009309">
    <property type="component" value="Unassembled WGS sequence"/>
</dbReference>
<dbReference type="EMBL" id="CAIT01000007">
    <property type="protein sequence ID" value="CCH54982.1"/>
    <property type="molecule type" value="Genomic_DNA"/>
</dbReference>
<dbReference type="AlphaFoldDB" id="I2GM56"/>
<name>I2GM56_9BACT</name>
<dbReference type="STRING" id="1185876.BN8_04210"/>
<evidence type="ECO:0000313" key="1">
    <source>
        <dbReference type="EMBL" id="CCH54982.1"/>
    </source>
</evidence>